<proteinExistence type="predicted"/>
<keyword evidence="2" id="KW-0963">Cytoplasm</keyword>
<dbReference type="RefSeq" id="WP_072428972.1">
    <property type="nucleotide sequence ID" value="NZ_FPKR01000009.1"/>
</dbReference>
<keyword evidence="3" id="KW-1005">Bacterial flagellum biogenesis</keyword>
<dbReference type="Gene3D" id="1.20.58.380">
    <property type="entry name" value="Flagellar protein flit"/>
    <property type="match status" value="1"/>
</dbReference>
<dbReference type="InterPro" id="IPR008622">
    <property type="entry name" value="FliT"/>
</dbReference>
<evidence type="ECO:0000256" key="1">
    <source>
        <dbReference type="ARBA" id="ARBA00004514"/>
    </source>
</evidence>
<organism evidence="6 7">
    <name type="scientific">Chitinimonas taiwanensis DSM 18899</name>
    <dbReference type="NCBI Taxonomy" id="1121279"/>
    <lineage>
        <taxon>Bacteria</taxon>
        <taxon>Pseudomonadati</taxon>
        <taxon>Pseudomonadota</taxon>
        <taxon>Betaproteobacteria</taxon>
        <taxon>Neisseriales</taxon>
        <taxon>Chitinibacteraceae</taxon>
        <taxon>Chitinimonas</taxon>
    </lineage>
</organism>
<dbReference type="Pfam" id="PF05400">
    <property type="entry name" value="FliT"/>
    <property type="match status" value="1"/>
</dbReference>
<gene>
    <name evidence="6" type="ORF">SAMN02745887_02467</name>
</gene>
<evidence type="ECO:0000256" key="3">
    <source>
        <dbReference type="ARBA" id="ARBA00022795"/>
    </source>
</evidence>
<dbReference type="Proteomes" id="UP000186513">
    <property type="component" value="Unassembled WGS sequence"/>
</dbReference>
<evidence type="ECO:0000313" key="6">
    <source>
        <dbReference type="EMBL" id="SFZ77518.1"/>
    </source>
</evidence>
<dbReference type="STRING" id="1121279.SAMN02745887_02467"/>
<dbReference type="EMBL" id="FPKR01000009">
    <property type="protein sequence ID" value="SFZ77518.1"/>
    <property type="molecule type" value="Genomic_DNA"/>
</dbReference>
<evidence type="ECO:0000256" key="2">
    <source>
        <dbReference type="ARBA" id="ARBA00022490"/>
    </source>
</evidence>
<reference evidence="6 7" key="1">
    <citation type="submission" date="2016-11" db="EMBL/GenBank/DDBJ databases">
        <authorList>
            <person name="Jaros S."/>
            <person name="Januszkiewicz K."/>
            <person name="Wedrychowicz H."/>
        </authorList>
    </citation>
    <scope>NUCLEOTIDE SEQUENCE [LARGE SCALE GENOMIC DNA]</scope>
    <source>
        <strain evidence="6 7">DSM 18899</strain>
    </source>
</reference>
<keyword evidence="7" id="KW-1185">Reference proteome</keyword>
<protein>
    <recommendedName>
        <fullName evidence="5">Flagellar protein FliT</fullName>
    </recommendedName>
</protein>
<keyword evidence="4" id="KW-0143">Chaperone</keyword>
<name>A0A1K2HL56_9NEIS</name>
<evidence type="ECO:0000313" key="7">
    <source>
        <dbReference type="Proteomes" id="UP000186513"/>
    </source>
</evidence>
<dbReference type="AlphaFoldDB" id="A0A1K2HL56"/>
<accession>A0A1K2HL56</accession>
<sequence>MAYRDLLLSTQELQTLARQEEWDALLEALPRQQAAQQAIEAAAPNLQQMPAEQREVLVDLLQQVEAANKETMTRIAAWRAEVATILDEIDSTRANAQRLHRAYGA</sequence>
<evidence type="ECO:0000256" key="5">
    <source>
        <dbReference type="ARBA" id="ARBA00093797"/>
    </source>
</evidence>
<comment type="subcellular location">
    <subcellularLocation>
        <location evidence="1">Cytoplasm</location>
        <location evidence="1">Cytosol</location>
    </subcellularLocation>
</comment>
<evidence type="ECO:0000256" key="4">
    <source>
        <dbReference type="ARBA" id="ARBA00023186"/>
    </source>
</evidence>